<dbReference type="PANTHER" id="PTHR10920:SF12">
    <property type="entry name" value="TRNA (CYTIDINE(32)_GUANOSINE(34)-2'-O)-METHYLTRANSFERASE-RELATED"/>
    <property type="match status" value="1"/>
</dbReference>
<gene>
    <name evidence="5" type="primary">fsjA</name>
    <name evidence="5" type="ORF">TCON_2595</name>
</gene>
<dbReference type="EMBL" id="SBIQ01000384">
    <property type="protein sequence ID" value="KAF7678765.1"/>
    <property type="molecule type" value="Genomic_DNA"/>
</dbReference>
<keyword evidence="1" id="KW-0489">Methyltransferase</keyword>
<dbReference type="SUPFAM" id="SSF53335">
    <property type="entry name" value="S-adenosyl-L-methionine-dependent methyltransferases"/>
    <property type="match status" value="1"/>
</dbReference>
<keyword evidence="6" id="KW-1185">Reference proteome</keyword>
<evidence type="ECO:0000313" key="5">
    <source>
        <dbReference type="EMBL" id="KAF7678765.1"/>
    </source>
</evidence>
<dbReference type="Pfam" id="PF01728">
    <property type="entry name" value="FtsJ"/>
    <property type="match status" value="1"/>
</dbReference>
<name>A0ABQ7HVK7_9MICR</name>
<sequence length="257" mass="29049">MGISSKDKRDIYYRLAKKMGYRARSAFKLIHIDESYNIFDGISNIVDLCAAPGSWSQVVMEKCPHAKLVSVDLQEMVPIEGATCLKEDITSDICTKKINNIFGDKKVELVLCDGAPDITGLHDLDEYFQTELVLSALSITQKIGREGCSFIAKCFRSDQTGYLRDHFKSFFDDVMFLKPRSSRSASVECFIYGKSMNNFTGNPLTFENNYICEPVRLYSCGSGPDPDLTYLTNESSEDPKYLPISPPYKKAIEMRRK</sequence>
<dbReference type="PANTHER" id="PTHR10920">
    <property type="entry name" value="RIBOSOMAL RNA METHYLTRANSFERASE"/>
    <property type="match status" value="1"/>
</dbReference>
<organism evidence="5 6">
    <name type="scientific">Astathelohania contejeani</name>
    <dbReference type="NCBI Taxonomy" id="164912"/>
    <lineage>
        <taxon>Eukaryota</taxon>
        <taxon>Fungi</taxon>
        <taxon>Fungi incertae sedis</taxon>
        <taxon>Microsporidia</taxon>
        <taxon>Astathelohaniidae</taxon>
        <taxon>Astathelohania</taxon>
    </lineage>
</organism>
<reference evidence="5 6" key="1">
    <citation type="submission" date="2019-01" db="EMBL/GenBank/DDBJ databases">
        <title>Genomes sequencing and comparative genomics of infectious freshwater microsporidia, Cucumispora dikerogammari and Thelohania contejeani.</title>
        <authorList>
            <person name="Cormier A."/>
            <person name="Giraud I."/>
            <person name="Wattier R."/>
            <person name="Teixeira M."/>
            <person name="Grandjean F."/>
            <person name="Rigaud T."/>
            <person name="Cordaux R."/>
        </authorList>
    </citation>
    <scope>NUCLEOTIDE SEQUENCE [LARGE SCALE GENOMIC DNA]</scope>
    <source>
        <strain evidence="5">T1</strain>
        <tissue evidence="5">Spores</tissue>
    </source>
</reference>
<feature type="domain" description="Ribosomal RNA methyltransferase FtsJ" evidence="4">
    <location>
        <begin position="21"/>
        <end position="194"/>
    </location>
</feature>
<evidence type="ECO:0000256" key="3">
    <source>
        <dbReference type="ARBA" id="ARBA00022691"/>
    </source>
</evidence>
<dbReference type="HAMAP" id="MF_01547">
    <property type="entry name" value="RNA_methyltr_E"/>
    <property type="match status" value="1"/>
</dbReference>
<dbReference type="InterPro" id="IPR002877">
    <property type="entry name" value="RNA_MeTrfase_FtsJ_dom"/>
</dbReference>
<protein>
    <submittedName>
        <fullName evidence="5">tRNA (Cytidine(32)/guanosine(34)-2'-O)-methyltransferase</fullName>
    </submittedName>
</protein>
<comment type="caution">
    <text evidence="5">The sequence shown here is derived from an EMBL/GenBank/DDBJ whole genome shotgun (WGS) entry which is preliminary data.</text>
</comment>
<accession>A0ABQ7HVK7</accession>
<dbReference type="InterPro" id="IPR029063">
    <property type="entry name" value="SAM-dependent_MTases_sf"/>
</dbReference>
<dbReference type="Gene3D" id="3.40.50.150">
    <property type="entry name" value="Vaccinia Virus protein VP39"/>
    <property type="match status" value="1"/>
</dbReference>
<keyword evidence="3" id="KW-0949">S-adenosyl-L-methionine</keyword>
<proteinExistence type="inferred from homology"/>
<dbReference type="InterPro" id="IPR050082">
    <property type="entry name" value="RNA_methyltr_RlmE"/>
</dbReference>
<evidence type="ECO:0000256" key="2">
    <source>
        <dbReference type="ARBA" id="ARBA00022679"/>
    </source>
</evidence>
<evidence type="ECO:0000259" key="4">
    <source>
        <dbReference type="Pfam" id="PF01728"/>
    </source>
</evidence>
<dbReference type="Proteomes" id="UP001516464">
    <property type="component" value="Unassembled WGS sequence"/>
</dbReference>
<dbReference type="InterPro" id="IPR015507">
    <property type="entry name" value="rRNA-MeTfrase_E"/>
</dbReference>
<evidence type="ECO:0000313" key="6">
    <source>
        <dbReference type="Proteomes" id="UP001516464"/>
    </source>
</evidence>
<evidence type="ECO:0000256" key="1">
    <source>
        <dbReference type="ARBA" id="ARBA00022603"/>
    </source>
</evidence>
<keyword evidence="2" id="KW-0808">Transferase</keyword>